<gene>
    <name evidence="3" type="primary">Srrm1</name>
    <name evidence="3" type="ORF">Anas_02465</name>
</gene>
<dbReference type="SUPFAM" id="SSF101233">
    <property type="entry name" value="PWI domain"/>
    <property type="match status" value="1"/>
</dbReference>
<dbReference type="PANTHER" id="PTHR23148">
    <property type="entry name" value="SERINE/ARGININE REGULATED NUCLEAR MATRIX PROTEIN"/>
    <property type="match status" value="1"/>
</dbReference>
<dbReference type="AlphaFoldDB" id="A0A5N5TJQ2"/>
<evidence type="ECO:0000256" key="1">
    <source>
        <dbReference type="ARBA" id="ARBA00022664"/>
    </source>
</evidence>
<dbReference type="OrthoDB" id="163257at2759"/>
<sequence>MSDAGFFRGDVRIILLINCSTFDREPPQKQDNRFTNKDKKLMKEMKFAECLTKKVDMTKVKLEVIKPWVTEQITGILGMEDDVIVDYVFNQLDAEKK</sequence>
<dbReference type="Gene3D" id="1.20.1390.10">
    <property type="entry name" value="PWI domain"/>
    <property type="match status" value="1"/>
</dbReference>
<organism evidence="3 4">
    <name type="scientific">Armadillidium nasatum</name>
    <dbReference type="NCBI Taxonomy" id="96803"/>
    <lineage>
        <taxon>Eukaryota</taxon>
        <taxon>Metazoa</taxon>
        <taxon>Ecdysozoa</taxon>
        <taxon>Arthropoda</taxon>
        <taxon>Crustacea</taxon>
        <taxon>Multicrustacea</taxon>
        <taxon>Malacostraca</taxon>
        <taxon>Eumalacostraca</taxon>
        <taxon>Peracarida</taxon>
        <taxon>Isopoda</taxon>
        <taxon>Oniscidea</taxon>
        <taxon>Crinocheta</taxon>
        <taxon>Armadillidiidae</taxon>
        <taxon>Armadillidium</taxon>
    </lineage>
</organism>
<dbReference type="GO" id="GO:0006397">
    <property type="term" value="P:mRNA processing"/>
    <property type="evidence" value="ECO:0007669"/>
    <property type="project" value="UniProtKB-KW"/>
</dbReference>
<dbReference type="PANTHER" id="PTHR23148:SF0">
    <property type="entry name" value="SERINE_ARGININE REPETITIVE MATRIX PROTEIN 1"/>
    <property type="match status" value="1"/>
</dbReference>
<dbReference type="Pfam" id="PF01480">
    <property type="entry name" value="PWI"/>
    <property type="match status" value="1"/>
</dbReference>
<dbReference type="InterPro" id="IPR052225">
    <property type="entry name" value="Ser/Arg_repetitive_matrix"/>
</dbReference>
<dbReference type="InterPro" id="IPR002483">
    <property type="entry name" value="PWI_dom"/>
</dbReference>
<keyword evidence="4" id="KW-1185">Reference proteome</keyword>
<accession>A0A5N5TJQ2</accession>
<dbReference type="GO" id="GO:0048024">
    <property type="term" value="P:regulation of mRNA splicing, via spliceosome"/>
    <property type="evidence" value="ECO:0007669"/>
    <property type="project" value="TreeGrafter"/>
</dbReference>
<dbReference type="PROSITE" id="PS51025">
    <property type="entry name" value="PWI"/>
    <property type="match status" value="1"/>
</dbReference>
<keyword evidence="1" id="KW-0507">mRNA processing</keyword>
<dbReference type="Proteomes" id="UP000326759">
    <property type="component" value="Unassembled WGS sequence"/>
</dbReference>
<evidence type="ECO:0000259" key="2">
    <source>
        <dbReference type="PROSITE" id="PS51025"/>
    </source>
</evidence>
<proteinExistence type="predicted"/>
<dbReference type="InterPro" id="IPR036483">
    <property type="entry name" value="PWI_dom_sf"/>
</dbReference>
<evidence type="ECO:0000313" key="4">
    <source>
        <dbReference type="Proteomes" id="UP000326759"/>
    </source>
</evidence>
<name>A0A5N5TJQ2_9CRUS</name>
<evidence type="ECO:0000313" key="3">
    <source>
        <dbReference type="EMBL" id="KAB7506389.1"/>
    </source>
</evidence>
<dbReference type="GO" id="GO:0005681">
    <property type="term" value="C:spliceosomal complex"/>
    <property type="evidence" value="ECO:0007669"/>
    <property type="project" value="TreeGrafter"/>
</dbReference>
<reference evidence="3 4" key="1">
    <citation type="journal article" date="2019" name="PLoS Biol.">
        <title>Sex chromosomes control vertical transmission of feminizing Wolbachia symbionts in an isopod.</title>
        <authorList>
            <person name="Becking T."/>
            <person name="Chebbi M.A."/>
            <person name="Giraud I."/>
            <person name="Moumen B."/>
            <person name="Laverre T."/>
            <person name="Caubet Y."/>
            <person name="Peccoud J."/>
            <person name="Gilbert C."/>
            <person name="Cordaux R."/>
        </authorList>
    </citation>
    <scope>NUCLEOTIDE SEQUENCE [LARGE SCALE GENOMIC DNA]</scope>
    <source>
        <strain evidence="3">ANa2</strain>
        <tissue evidence="3">Whole body excluding digestive tract and cuticle</tissue>
    </source>
</reference>
<dbReference type="GO" id="GO:0003723">
    <property type="term" value="F:RNA binding"/>
    <property type="evidence" value="ECO:0007669"/>
    <property type="project" value="TreeGrafter"/>
</dbReference>
<dbReference type="EMBL" id="SEYY01000841">
    <property type="protein sequence ID" value="KAB7506389.1"/>
    <property type="molecule type" value="Genomic_DNA"/>
</dbReference>
<comment type="caution">
    <text evidence="3">The sequence shown here is derived from an EMBL/GenBank/DDBJ whole genome shotgun (WGS) entry which is preliminary data.</text>
</comment>
<feature type="domain" description="PWI" evidence="2">
    <location>
        <begin position="44"/>
        <end position="97"/>
    </location>
</feature>
<protein>
    <submittedName>
        <fullName evidence="3">Serine/arginine repetitive matrix protein 1</fullName>
    </submittedName>
</protein>